<evidence type="ECO:0000313" key="4">
    <source>
        <dbReference type="Proteomes" id="UP000824890"/>
    </source>
</evidence>
<feature type="compositionally biased region" description="Basic and acidic residues" evidence="1">
    <location>
        <begin position="47"/>
        <end position="79"/>
    </location>
</feature>
<dbReference type="EMBL" id="JAGKQM010000003">
    <property type="protein sequence ID" value="KAH0933667.1"/>
    <property type="molecule type" value="Genomic_DNA"/>
</dbReference>
<evidence type="ECO:0000313" key="2">
    <source>
        <dbReference type="EMBL" id="KAH0933667.1"/>
    </source>
</evidence>
<keyword evidence="4" id="KW-1185">Reference proteome</keyword>
<feature type="region of interest" description="Disordered" evidence="1">
    <location>
        <begin position="46"/>
        <end position="95"/>
    </location>
</feature>
<name>A0ABQ8DWW1_BRANA</name>
<proteinExistence type="predicted"/>
<organism evidence="2 4">
    <name type="scientific">Brassica napus</name>
    <name type="common">Rape</name>
    <dbReference type="NCBI Taxonomy" id="3708"/>
    <lineage>
        <taxon>Eukaryota</taxon>
        <taxon>Viridiplantae</taxon>
        <taxon>Streptophyta</taxon>
        <taxon>Embryophyta</taxon>
        <taxon>Tracheophyta</taxon>
        <taxon>Spermatophyta</taxon>
        <taxon>Magnoliopsida</taxon>
        <taxon>eudicotyledons</taxon>
        <taxon>Gunneridae</taxon>
        <taxon>Pentapetalae</taxon>
        <taxon>rosids</taxon>
        <taxon>malvids</taxon>
        <taxon>Brassicales</taxon>
        <taxon>Brassicaceae</taxon>
        <taxon>Brassiceae</taxon>
        <taxon>Brassica</taxon>
    </lineage>
</organism>
<feature type="region of interest" description="Disordered" evidence="1">
    <location>
        <begin position="118"/>
        <end position="138"/>
    </location>
</feature>
<comment type="caution">
    <text evidence="2">The sequence shown here is derived from an EMBL/GenBank/DDBJ whole genome shotgun (WGS) entry which is preliminary data.</text>
</comment>
<dbReference type="Proteomes" id="UP000824890">
    <property type="component" value="Unassembled WGS sequence"/>
</dbReference>
<sequence length="179" mass="19295">MDKHLRTKQTKTNPMLTSSSEEVSSLEWQAVNMNQEEEDLVRRMHKLVGDRRSPRVQESSKTDGGRGCADGHDSGDVDHGGAVGGAGERVRHGQEDRVAEAVVKEEVLVQEEDFYVGTEPGGDAAVRTEGDTVGEERKKGFPLEEAEECGGVPGMSMTVGVVVAAASNLGLLIRRVVHD</sequence>
<accession>A0ABQ8DWW1</accession>
<feature type="region of interest" description="Disordered" evidence="1">
    <location>
        <begin position="1"/>
        <end position="24"/>
    </location>
</feature>
<protein>
    <submittedName>
        <fullName evidence="2">Uncharacterized protein</fullName>
    </submittedName>
</protein>
<evidence type="ECO:0000256" key="1">
    <source>
        <dbReference type="SAM" id="MobiDB-lite"/>
    </source>
</evidence>
<reference evidence="2 4" key="1">
    <citation type="submission" date="2021-05" db="EMBL/GenBank/DDBJ databases">
        <title>Genome Assembly of Synthetic Allotetraploid Brassica napus Reveals Homoeologous Exchanges between Subgenomes.</title>
        <authorList>
            <person name="Davis J.T."/>
        </authorList>
    </citation>
    <scope>NUCLEOTIDE SEQUENCE [LARGE SCALE GENOMIC DNA]</scope>
    <source>
        <strain evidence="4">cv. Da-Ae</strain>
        <tissue evidence="2">Seedling</tissue>
    </source>
</reference>
<dbReference type="EMBL" id="JAGKQM010000003">
    <property type="protein sequence ID" value="KAH0933669.1"/>
    <property type="molecule type" value="Genomic_DNA"/>
</dbReference>
<gene>
    <name evidence="2" type="ORF">HID58_010784</name>
    <name evidence="3" type="ORF">HID58_010786</name>
</gene>
<feature type="compositionally biased region" description="Basic and acidic residues" evidence="1">
    <location>
        <begin position="126"/>
        <end position="138"/>
    </location>
</feature>
<evidence type="ECO:0000313" key="3">
    <source>
        <dbReference type="EMBL" id="KAH0933669.1"/>
    </source>
</evidence>